<dbReference type="InterPro" id="IPR043773">
    <property type="entry name" value="JetA"/>
</dbReference>
<dbReference type="Pfam" id="PF18982">
    <property type="entry name" value="JetA"/>
    <property type="match status" value="2"/>
</dbReference>
<dbReference type="Proteomes" id="UP000265643">
    <property type="component" value="Unassembled WGS sequence"/>
</dbReference>
<organism evidence="2 3">
    <name type="scientific">Mediterraneibacter butyricigenes</name>
    <dbReference type="NCBI Taxonomy" id="2316025"/>
    <lineage>
        <taxon>Bacteria</taxon>
        <taxon>Bacillati</taxon>
        <taxon>Bacillota</taxon>
        <taxon>Clostridia</taxon>
        <taxon>Lachnospirales</taxon>
        <taxon>Lachnospiraceae</taxon>
        <taxon>Mediterraneibacter</taxon>
    </lineage>
</organism>
<accession>A0A391PGF6</accession>
<evidence type="ECO:0000313" key="3">
    <source>
        <dbReference type="Proteomes" id="UP000265643"/>
    </source>
</evidence>
<dbReference type="RefSeq" id="WP_174714257.1">
    <property type="nucleotide sequence ID" value="NZ_BHGK01000001.1"/>
</dbReference>
<proteinExistence type="predicted"/>
<sequence>MNLMERLPADFFKLFTSKYTEYYIRFLAAIYEEMSLSYSVLGLTERECKNVMNEKIATESLFWEEENMEEDGVFLNRGNMASVCLKHFEDWGWMKQDYDETLNCYVVTFPEYSQLFIELFQKMLSENESQERESVLTVYSHLYTYRSDKEKNNEILKSALRTSKKLVQMMVNMQDGMRTYFDELSRQKDFRGIQEVLVKEINNSDSKKYAILTTTDSFYRYKEAVKELLDQILEEKEHQRLELEGERIRLLAAEQEKKNEGRLEENSAGPLLHSVNEQPLITAETLKLRRIEHLLDLAEEAMDMIQKIERQFDAIEKRYNRLIEQKTMFASRAAARIRYILQEGNEIEDQTVALIHLLNHSEKKEEILQKLSEVIRVSRQYSAITDKSMYRIRDRKQESFDPQAVEQASDTSGENLDDFILKPLYTKEELRAFRKLHEKDGRFQVEKDSIQSMEDLEKLFFLWQEATENAESDQEISLGEDLSTEEGYTFSALSLRSKAFHEGQSKEKQ</sequence>
<gene>
    <name evidence="2" type="ORF">KGMB01110_00880</name>
</gene>
<feature type="coiled-coil region" evidence="1">
    <location>
        <begin position="222"/>
        <end position="253"/>
    </location>
</feature>
<keyword evidence="1" id="KW-0175">Coiled coil</keyword>
<evidence type="ECO:0000256" key="1">
    <source>
        <dbReference type="SAM" id="Coils"/>
    </source>
</evidence>
<name>A0A391PGF6_9FIRM</name>
<comment type="caution">
    <text evidence="2">The sequence shown here is derived from an EMBL/GenBank/DDBJ whole genome shotgun (WGS) entry which is preliminary data.</text>
</comment>
<dbReference type="EMBL" id="BHGK01000001">
    <property type="protein sequence ID" value="GCA65652.1"/>
    <property type="molecule type" value="Genomic_DNA"/>
</dbReference>
<evidence type="ECO:0000313" key="2">
    <source>
        <dbReference type="EMBL" id="GCA65652.1"/>
    </source>
</evidence>
<protein>
    <submittedName>
        <fullName evidence="2">Uncharacterized protein</fullName>
    </submittedName>
</protein>
<keyword evidence="3" id="KW-1185">Reference proteome</keyword>
<dbReference type="AlphaFoldDB" id="A0A391PGF6"/>
<reference evidence="3" key="1">
    <citation type="submission" date="2018-09" db="EMBL/GenBank/DDBJ databases">
        <title>Draft Genome Sequence of Mediterraneibacter sp. KCTC 15684.</title>
        <authorList>
            <person name="Kim J.S."/>
            <person name="Han K.I."/>
            <person name="Suh M.K."/>
            <person name="Lee K.C."/>
            <person name="Eom M.K."/>
            <person name="Lee J.H."/>
            <person name="Park S.H."/>
            <person name="Kang S.W."/>
            <person name="Park J.E."/>
            <person name="Oh B.S."/>
            <person name="Yu S.Y."/>
            <person name="Choi S.H."/>
            <person name="Lee D.H."/>
            <person name="Yoon H."/>
            <person name="Kim B."/>
            <person name="Yang S.J."/>
            <person name="Lee J.S."/>
        </authorList>
    </citation>
    <scope>NUCLEOTIDE SEQUENCE [LARGE SCALE GENOMIC DNA]</scope>
    <source>
        <strain evidence="3">KCTC 15684</strain>
    </source>
</reference>
<feature type="coiled-coil region" evidence="1">
    <location>
        <begin position="291"/>
        <end position="325"/>
    </location>
</feature>